<dbReference type="PANTHER" id="PTHR43114">
    <property type="entry name" value="ADENINE DEAMINASE"/>
    <property type="match status" value="1"/>
</dbReference>
<dbReference type="GO" id="GO:0019239">
    <property type="term" value="F:deaminase activity"/>
    <property type="evidence" value="ECO:0007669"/>
    <property type="project" value="InterPro"/>
</dbReference>
<accession>X1CTC0</accession>
<sequence length="174" mass="19971">MTLEKFIRLMPKVELHVHLEGSIRLETLLTLAERNDVALPINSIEELQDWYQFSDFAHFIEVYFAICSCLRTQDDFELIAAEFLKHQSEQNIKYSEVIFTPYTHHEHVTFDEQLAAINRARKKAETGLGVRMGLVPDISRQIRPVEESFLVVNWAAQNMDKGIIALGLGGPEVD</sequence>
<evidence type="ECO:0000256" key="1">
    <source>
        <dbReference type="ARBA" id="ARBA00001947"/>
    </source>
</evidence>
<evidence type="ECO:0000313" key="6">
    <source>
        <dbReference type="EMBL" id="GAG96227.1"/>
    </source>
</evidence>
<proteinExistence type="predicted"/>
<evidence type="ECO:0000256" key="4">
    <source>
        <dbReference type="ARBA" id="ARBA00022833"/>
    </source>
</evidence>
<organism evidence="6">
    <name type="scientific">marine sediment metagenome</name>
    <dbReference type="NCBI Taxonomy" id="412755"/>
    <lineage>
        <taxon>unclassified sequences</taxon>
        <taxon>metagenomes</taxon>
        <taxon>ecological metagenomes</taxon>
    </lineage>
</organism>
<dbReference type="InterPro" id="IPR001365">
    <property type="entry name" value="A_deaminase_dom"/>
</dbReference>
<dbReference type="Pfam" id="PF00962">
    <property type="entry name" value="A_deaminase"/>
    <property type="match status" value="1"/>
</dbReference>
<dbReference type="AlphaFoldDB" id="X1CTC0"/>
<keyword evidence="2" id="KW-0479">Metal-binding</keyword>
<comment type="caution">
    <text evidence="6">The sequence shown here is derived from an EMBL/GenBank/DDBJ whole genome shotgun (WGS) entry which is preliminary data.</text>
</comment>
<evidence type="ECO:0000256" key="3">
    <source>
        <dbReference type="ARBA" id="ARBA00022801"/>
    </source>
</evidence>
<dbReference type="SUPFAM" id="SSF51556">
    <property type="entry name" value="Metallo-dependent hydrolases"/>
    <property type="match status" value="1"/>
</dbReference>
<keyword evidence="4" id="KW-0862">Zinc</keyword>
<dbReference type="PANTHER" id="PTHR43114:SF6">
    <property type="entry name" value="ADENINE DEAMINASE"/>
    <property type="match status" value="1"/>
</dbReference>
<evidence type="ECO:0000259" key="5">
    <source>
        <dbReference type="Pfam" id="PF00962"/>
    </source>
</evidence>
<feature type="domain" description="Adenosine deaminase" evidence="5">
    <location>
        <begin position="11"/>
        <end position="173"/>
    </location>
</feature>
<feature type="non-terminal residue" evidence="6">
    <location>
        <position position="174"/>
    </location>
</feature>
<reference evidence="6" key="1">
    <citation type="journal article" date="2014" name="Front. Microbiol.">
        <title>High frequency of phylogenetically diverse reductive dehalogenase-homologous genes in deep subseafloor sedimentary metagenomes.</title>
        <authorList>
            <person name="Kawai M."/>
            <person name="Futagami T."/>
            <person name="Toyoda A."/>
            <person name="Takaki Y."/>
            <person name="Nishi S."/>
            <person name="Hori S."/>
            <person name="Arai W."/>
            <person name="Tsubouchi T."/>
            <person name="Morono Y."/>
            <person name="Uchiyama I."/>
            <person name="Ito T."/>
            <person name="Fujiyama A."/>
            <person name="Inagaki F."/>
            <person name="Takami H."/>
        </authorList>
    </citation>
    <scope>NUCLEOTIDE SEQUENCE</scope>
    <source>
        <strain evidence="6">Expedition CK06-06</strain>
    </source>
</reference>
<evidence type="ECO:0000256" key="2">
    <source>
        <dbReference type="ARBA" id="ARBA00022723"/>
    </source>
</evidence>
<name>X1CTC0_9ZZZZ</name>
<dbReference type="InterPro" id="IPR032466">
    <property type="entry name" value="Metal_Hydrolase"/>
</dbReference>
<gene>
    <name evidence="6" type="ORF">S01H4_43104</name>
</gene>
<dbReference type="EMBL" id="BART01023744">
    <property type="protein sequence ID" value="GAG96227.1"/>
    <property type="molecule type" value="Genomic_DNA"/>
</dbReference>
<protein>
    <recommendedName>
        <fullName evidence="5">Adenosine deaminase domain-containing protein</fullName>
    </recommendedName>
</protein>
<comment type="cofactor">
    <cofactor evidence="1">
        <name>Zn(2+)</name>
        <dbReference type="ChEBI" id="CHEBI:29105"/>
    </cofactor>
</comment>
<dbReference type="GO" id="GO:0016814">
    <property type="term" value="F:hydrolase activity, acting on carbon-nitrogen (but not peptide) bonds, in cyclic amidines"/>
    <property type="evidence" value="ECO:0007669"/>
    <property type="project" value="UniProtKB-ARBA"/>
</dbReference>
<dbReference type="Gene3D" id="3.20.20.140">
    <property type="entry name" value="Metal-dependent hydrolases"/>
    <property type="match status" value="1"/>
</dbReference>
<dbReference type="GO" id="GO:0046872">
    <property type="term" value="F:metal ion binding"/>
    <property type="evidence" value="ECO:0007669"/>
    <property type="project" value="UniProtKB-KW"/>
</dbReference>
<dbReference type="InterPro" id="IPR006330">
    <property type="entry name" value="Ado/ade_deaminase"/>
</dbReference>
<keyword evidence="3" id="KW-0378">Hydrolase</keyword>